<accession>A0ABV9LIB7</accession>
<evidence type="ECO:0000256" key="3">
    <source>
        <dbReference type="ARBA" id="ARBA00022475"/>
    </source>
</evidence>
<dbReference type="InterPro" id="IPR042193">
    <property type="entry name" value="FHIPEP_3"/>
</dbReference>
<gene>
    <name evidence="7 8" type="primary">flhA</name>
    <name evidence="8" type="ORF">ACFO3M_07060</name>
</gene>
<proteinExistence type="inferred from homology"/>
<name>A0ABV9LIB7_9ACTN</name>
<keyword evidence="4 7" id="KW-0812">Transmembrane</keyword>
<dbReference type="PRINTS" id="PR00949">
    <property type="entry name" value="TYPE3IMAPROT"/>
</dbReference>
<reference evidence="9" key="1">
    <citation type="journal article" date="2019" name="Int. J. Syst. Evol. Microbiol.">
        <title>The Global Catalogue of Microorganisms (GCM) 10K type strain sequencing project: providing services to taxonomists for standard genome sequencing and annotation.</title>
        <authorList>
            <consortium name="The Broad Institute Genomics Platform"/>
            <consortium name="The Broad Institute Genome Sequencing Center for Infectious Disease"/>
            <person name="Wu L."/>
            <person name="Ma J."/>
        </authorList>
    </citation>
    <scope>NUCLEOTIDE SEQUENCE [LARGE SCALE GENOMIC DNA]</scope>
    <source>
        <strain evidence="9">CCUG 62763</strain>
    </source>
</reference>
<dbReference type="Gene3D" id="3.40.50.12790">
    <property type="entry name" value="FHIPEP family, domain 4"/>
    <property type="match status" value="1"/>
</dbReference>
<dbReference type="NCBIfam" id="TIGR01398">
    <property type="entry name" value="FlhA"/>
    <property type="match status" value="1"/>
</dbReference>
<dbReference type="InterPro" id="IPR042196">
    <property type="entry name" value="FHIPEP_4"/>
</dbReference>
<feature type="transmembrane region" description="Helical" evidence="7">
    <location>
        <begin position="90"/>
        <end position="117"/>
    </location>
</feature>
<comment type="subcellular location">
    <subcellularLocation>
        <location evidence="1 7">Cell membrane</location>
        <topology evidence="1 7">Multi-pass membrane protein</topology>
    </subcellularLocation>
</comment>
<keyword evidence="7" id="KW-0653">Protein transport</keyword>
<evidence type="ECO:0000313" key="9">
    <source>
        <dbReference type="Proteomes" id="UP001596025"/>
    </source>
</evidence>
<dbReference type="EMBL" id="JBHSGR010000006">
    <property type="protein sequence ID" value="MFC4693142.1"/>
    <property type="molecule type" value="Genomic_DNA"/>
</dbReference>
<evidence type="ECO:0000256" key="7">
    <source>
        <dbReference type="RuleBase" id="RU364093"/>
    </source>
</evidence>
<keyword evidence="7" id="KW-1005">Bacterial flagellum biogenesis</keyword>
<dbReference type="PROSITE" id="PS00994">
    <property type="entry name" value="FHIPEP"/>
    <property type="match status" value="1"/>
</dbReference>
<evidence type="ECO:0000256" key="2">
    <source>
        <dbReference type="ARBA" id="ARBA00008835"/>
    </source>
</evidence>
<dbReference type="PANTHER" id="PTHR30161:SF1">
    <property type="entry name" value="FLAGELLAR BIOSYNTHESIS PROTEIN FLHA-RELATED"/>
    <property type="match status" value="1"/>
</dbReference>
<dbReference type="Pfam" id="PF00771">
    <property type="entry name" value="FHIPEP"/>
    <property type="match status" value="1"/>
</dbReference>
<feature type="transmembrane region" description="Helical" evidence="7">
    <location>
        <begin position="186"/>
        <end position="208"/>
    </location>
</feature>
<evidence type="ECO:0000256" key="4">
    <source>
        <dbReference type="ARBA" id="ARBA00022692"/>
    </source>
</evidence>
<sequence length="676" mass="71269">MTKAAVPIGVVAIVLMLVVPLPAAVLDLLLGLNITASLLILLVAMQIRRPLDFAVFPSLILVATLFRLALNVSSTRLVLTDGYAGKVIEAFGHFVIGGSLVVGLVIFVILTIIQFVVITNGAGRVAEVGARFTLDAMPGKQMAIDADLNAGLINEQQARKRRTEVTAEADFYGSMDGASKFVKGDAIAAIIITLINLVGGFAVGVMQRGMAPGDAVSTFSLLTVGDGLVSQIPALLLSTATGIIVTRSASDGDMGSDLLAQLGRFRQPVRIAGGGALALCLIPGLPKLPFLLIGGLFLLMAARMTEAPAEDDGTPALAAAEEPAPDSPEAIAERMRVDPLELEVAFDLVDLVDSSRGGDLLDRVKALRRKVAMETGLVIPLVRTRDNLDLPSSQYVIWLNGVPAAKGTSPAGTVLAIGDALDGLPGRPTREPVFGLPAKWVPVELQRQAEMAGATVVDRSSVITTHLAEVVRQNAAELLGREDVRLLVEMVKRTHPVVVEELTPGLLTLGEIQRVLHALLAENVSIRDLVRIFEALSLRAKTSTDLDGLVEAVRAALGAAISHPYVTPDERLHVLTLDPAFEQRLLEAVRQGDGGQVLALDAGSVDALVTGCSGLLEDAEQHGLSPVLVCSPQVRAALSRLVRQVLPRLPVISYSEVSRTAQIESLGVVNGAVAIR</sequence>
<comment type="similarity">
    <text evidence="2 7">Belongs to the FHIPEP (flagella/HR/invasion proteins export pore) family.</text>
</comment>
<keyword evidence="6 7" id="KW-0472">Membrane</keyword>
<dbReference type="RefSeq" id="WP_387987866.1">
    <property type="nucleotide sequence ID" value="NZ_JBHSGR010000006.1"/>
</dbReference>
<comment type="function">
    <text evidence="7">Required for formation of the rod structure of the flagellar apparatus. Together with FliI and FliH, may constitute the export apparatus of flagellin.</text>
</comment>
<feature type="transmembrane region" description="Helical" evidence="7">
    <location>
        <begin position="6"/>
        <end position="30"/>
    </location>
</feature>
<dbReference type="InterPro" id="IPR001712">
    <property type="entry name" value="T3SS_FHIPEP"/>
</dbReference>
<evidence type="ECO:0000256" key="1">
    <source>
        <dbReference type="ARBA" id="ARBA00004651"/>
    </source>
</evidence>
<comment type="caution">
    <text evidence="7">Lacks conserved residue(s) required for the propagation of feature annotation.</text>
</comment>
<keyword evidence="5 7" id="KW-1133">Transmembrane helix</keyword>
<evidence type="ECO:0000256" key="6">
    <source>
        <dbReference type="ARBA" id="ARBA00023136"/>
    </source>
</evidence>
<keyword evidence="8" id="KW-0282">Flagellum</keyword>
<evidence type="ECO:0000313" key="8">
    <source>
        <dbReference type="EMBL" id="MFC4693142.1"/>
    </source>
</evidence>
<protein>
    <recommendedName>
        <fullName evidence="7">Flagellar biosynthesis protein FlhA</fullName>
    </recommendedName>
</protein>
<keyword evidence="9" id="KW-1185">Reference proteome</keyword>
<dbReference type="InterPro" id="IPR042194">
    <property type="entry name" value="FHIPEP_1"/>
</dbReference>
<dbReference type="InterPro" id="IPR006301">
    <property type="entry name" value="FlhA"/>
</dbReference>
<keyword evidence="7" id="KW-1006">Bacterial flagellum protein export</keyword>
<keyword evidence="7" id="KW-0813">Transport</keyword>
<organism evidence="8 9">
    <name type="scientific">Geodermatophilus arenarius</name>
    <dbReference type="NCBI Taxonomy" id="1137990"/>
    <lineage>
        <taxon>Bacteria</taxon>
        <taxon>Bacillati</taxon>
        <taxon>Actinomycetota</taxon>
        <taxon>Actinomycetes</taxon>
        <taxon>Geodermatophilales</taxon>
        <taxon>Geodermatophilaceae</taxon>
        <taxon>Geodermatophilus</taxon>
    </lineage>
</organism>
<keyword evidence="8" id="KW-0969">Cilium</keyword>
<dbReference type="Proteomes" id="UP001596025">
    <property type="component" value="Unassembled WGS sequence"/>
</dbReference>
<feature type="transmembrane region" description="Helical" evidence="7">
    <location>
        <begin position="51"/>
        <end position="70"/>
    </location>
</feature>
<dbReference type="InterPro" id="IPR025505">
    <property type="entry name" value="FHIPEP_CS"/>
</dbReference>
<evidence type="ECO:0000256" key="5">
    <source>
        <dbReference type="ARBA" id="ARBA00022989"/>
    </source>
</evidence>
<dbReference type="Gene3D" id="1.10.8.540">
    <property type="entry name" value="FHIPEP family, domain 3"/>
    <property type="match status" value="1"/>
</dbReference>
<comment type="caution">
    <text evidence="8">The sequence shown here is derived from an EMBL/GenBank/DDBJ whole genome shotgun (WGS) entry which is preliminary data.</text>
</comment>
<dbReference type="PIRSF" id="PIRSF005419">
    <property type="entry name" value="FlhA"/>
    <property type="match status" value="1"/>
</dbReference>
<feature type="transmembrane region" description="Helical" evidence="7">
    <location>
        <begin position="271"/>
        <end position="300"/>
    </location>
</feature>
<keyword evidence="8" id="KW-0966">Cell projection</keyword>
<keyword evidence="3 7" id="KW-1003">Cell membrane</keyword>
<dbReference type="PANTHER" id="PTHR30161">
    <property type="entry name" value="FLAGELLAR EXPORT PROTEIN, MEMBRANE FLHA SUBUNIT-RELATED"/>
    <property type="match status" value="1"/>
</dbReference>
<dbReference type="Gene3D" id="3.40.30.60">
    <property type="entry name" value="FHIPEP family, domain 1"/>
    <property type="match status" value="1"/>
</dbReference>